<proteinExistence type="predicted"/>
<evidence type="ECO:0000313" key="2">
    <source>
        <dbReference type="Proteomes" id="UP001500151"/>
    </source>
</evidence>
<keyword evidence="2" id="KW-1185">Reference proteome</keyword>
<accession>A0ABN3RVJ5</accession>
<evidence type="ECO:0000313" key="1">
    <source>
        <dbReference type="EMBL" id="GAA2661735.1"/>
    </source>
</evidence>
<dbReference type="Proteomes" id="UP001500151">
    <property type="component" value="Unassembled WGS sequence"/>
</dbReference>
<name>A0ABN3RVJ5_9ACTN</name>
<sequence length="67" mass="7595">MDFEIRKNRKPGGGKLTRERAAYFQLMEQGYSTREAARIIGINLRTGKTLGWQTPAERLAKLLDLAS</sequence>
<protein>
    <recommendedName>
        <fullName evidence="3">Helix-turn-helix domain-containing protein</fullName>
    </recommendedName>
</protein>
<reference evidence="1 2" key="1">
    <citation type="journal article" date="2019" name="Int. J. Syst. Evol. Microbiol.">
        <title>The Global Catalogue of Microorganisms (GCM) 10K type strain sequencing project: providing services to taxonomists for standard genome sequencing and annotation.</title>
        <authorList>
            <consortium name="The Broad Institute Genomics Platform"/>
            <consortium name="The Broad Institute Genome Sequencing Center for Infectious Disease"/>
            <person name="Wu L."/>
            <person name="Ma J."/>
        </authorList>
    </citation>
    <scope>NUCLEOTIDE SEQUENCE [LARGE SCALE GENOMIC DNA]</scope>
    <source>
        <strain evidence="1 2">JCM 4524</strain>
    </source>
</reference>
<dbReference type="EMBL" id="BAAASJ010000120">
    <property type="protein sequence ID" value="GAA2661735.1"/>
    <property type="molecule type" value="Genomic_DNA"/>
</dbReference>
<organism evidence="1 2">
    <name type="scientific">Streptomyces vastus</name>
    <dbReference type="NCBI Taxonomy" id="285451"/>
    <lineage>
        <taxon>Bacteria</taxon>
        <taxon>Bacillati</taxon>
        <taxon>Actinomycetota</taxon>
        <taxon>Actinomycetes</taxon>
        <taxon>Kitasatosporales</taxon>
        <taxon>Streptomycetaceae</taxon>
        <taxon>Streptomyces</taxon>
    </lineage>
</organism>
<gene>
    <name evidence="1" type="ORF">GCM10010307_80250</name>
</gene>
<comment type="caution">
    <text evidence="1">The sequence shown here is derived from an EMBL/GenBank/DDBJ whole genome shotgun (WGS) entry which is preliminary data.</text>
</comment>
<evidence type="ECO:0008006" key="3">
    <source>
        <dbReference type="Google" id="ProtNLM"/>
    </source>
</evidence>